<feature type="binding site" evidence="4">
    <location>
        <begin position="88"/>
        <end position="89"/>
    </location>
    <ligand>
        <name>phosphate</name>
        <dbReference type="ChEBI" id="CHEBI:43474"/>
    </ligand>
</feature>
<keyword evidence="4" id="KW-0963">Cytoplasm</keyword>
<proteinExistence type="inferred from homology"/>
<dbReference type="CDD" id="cd09010">
    <property type="entry name" value="MTAP_SsMTAPII_like_MTIP"/>
    <property type="match status" value="1"/>
</dbReference>
<dbReference type="GO" id="GO:0019509">
    <property type="term" value="P:L-methionine salvage from methylthioadenosine"/>
    <property type="evidence" value="ECO:0007669"/>
    <property type="project" value="UniProtKB-UniRule"/>
</dbReference>
<dbReference type="GO" id="GO:0017061">
    <property type="term" value="F:S-methyl-5-thioadenosine phosphorylase activity"/>
    <property type="evidence" value="ECO:0007669"/>
    <property type="project" value="UniProtKB-UniRule"/>
</dbReference>
<dbReference type="KEGG" id="som:SOMG_01676"/>
<dbReference type="HAMAP" id="MF_01963">
    <property type="entry name" value="MTAP"/>
    <property type="match status" value="1"/>
</dbReference>
<dbReference type="NCBIfam" id="TIGR01694">
    <property type="entry name" value="MTAP"/>
    <property type="match status" value="1"/>
</dbReference>
<dbReference type="Proteomes" id="UP001212411">
    <property type="component" value="Chromosome 1"/>
</dbReference>
<protein>
    <recommendedName>
        <fullName evidence="4">S-methyl-5'-thioadenosine phosphorylase</fullName>
        <ecNumber evidence="4">2.4.2.28</ecNumber>
    </recommendedName>
    <alternativeName>
        <fullName evidence="4">5'-methylthioadenosine phosphorylase</fullName>
        <shortName evidence="4">MTA phosphorylase</shortName>
        <shortName evidence="4">MTAP</shortName>
        <shortName evidence="4">MTAPase</shortName>
    </alternativeName>
</protein>
<dbReference type="RefSeq" id="XP_056035282.1">
    <property type="nucleotide sequence ID" value="XM_056180469.1"/>
</dbReference>
<comment type="similarity">
    <text evidence="4">Belongs to the PNP/MTAP phosphorylase family. MTAP subfamily.</text>
</comment>
<dbReference type="GO" id="GO:0006166">
    <property type="term" value="P:purine ribonucleoside salvage"/>
    <property type="evidence" value="ECO:0007669"/>
    <property type="project" value="UniProtKB-KW"/>
</dbReference>
<feature type="binding site" evidence="4">
    <location>
        <begin position="218"/>
        <end position="220"/>
    </location>
    <ligand>
        <name>substrate</name>
    </ligand>
</feature>
<dbReference type="EC" id="2.4.2.28" evidence="4"/>
<dbReference type="InterPro" id="IPR000845">
    <property type="entry name" value="Nucleoside_phosphorylase_d"/>
</dbReference>
<feature type="domain" description="Nucleoside phosphorylase" evidence="5">
    <location>
        <begin position="50"/>
        <end position="253"/>
    </location>
</feature>
<feature type="site" description="Important for substrate specificity" evidence="4">
    <location>
        <position position="231"/>
    </location>
</feature>
<dbReference type="AlphaFoldDB" id="A0AAE9W708"/>
<comment type="pathway">
    <text evidence="4">Amino-acid biosynthesis; L-methionine biosynthesis via salvage pathway; S-methyl-5-thio-alpha-D-ribose 1-phosphate from S-methyl-5'-thioadenosine (phosphorylase route): step 1/1.</text>
</comment>
<evidence type="ECO:0000256" key="3">
    <source>
        <dbReference type="ARBA" id="ARBA00022726"/>
    </source>
</evidence>
<gene>
    <name evidence="6" type="primary">mta1</name>
    <name evidence="6" type="ORF">SOMG_01676</name>
</gene>
<dbReference type="GO" id="GO:0005829">
    <property type="term" value="C:cytosol"/>
    <property type="evidence" value="ECO:0007669"/>
    <property type="project" value="TreeGrafter"/>
</dbReference>
<dbReference type="FunFam" id="3.40.50.1580:FF:000008">
    <property type="entry name" value="S-methyl-5'-thioadenosine phosphorylase"/>
    <property type="match status" value="1"/>
</dbReference>
<dbReference type="Pfam" id="PF01048">
    <property type="entry name" value="PNP_UDP_1"/>
    <property type="match status" value="1"/>
</dbReference>
<keyword evidence="7" id="KW-1185">Reference proteome</keyword>
<dbReference type="InterPro" id="IPR018099">
    <property type="entry name" value="Purine_phosphorylase-2_CS"/>
</dbReference>
<reference evidence="6 7" key="1">
    <citation type="journal article" date="2023" name="G3 (Bethesda)">
        <title>A high-quality reference genome for the fission yeast Schizosaccharomyces osmophilus.</title>
        <authorList>
            <person name="Jia G.S."/>
            <person name="Zhang W.C."/>
            <person name="Liang Y."/>
            <person name="Liu X.H."/>
            <person name="Rhind N."/>
            <person name="Pidoux A."/>
            <person name="Brysch-Herzberg M."/>
            <person name="Du L.L."/>
        </authorList>
    </citation>
    <scope>NUCLEOTIDE SEQUENCE [LARGE SCALE GENOMIC DNA]</scope>
    <source>
        <strain evidence="6 7">CBS 15793</strain>
    </source>
</reference>
<dbReference type="InterPro" id="IPR010044">
    <property type="entry name" value="MTAP"/>
</dbReference>
<dbReference type="PANTHER" id="PTHR42679">
    <property type="entry name" value="S-METHYL-5'-THIOADENOSINE PHOSPHORYLASE"/>
    <property type="match status" value="1"/>
</dbReference>
<evidence type="ECO:0000313" key="7">
    <source>
        <dbReference type="Proteomes" id="UP001212411"/>
    </source>
</evidence>
<dbReference type="GO" id="GO:0005634">
    <property type="term" value="C:nucleus"/>
    <property type="evidence" value="ECO:0007669"/>
    <property type="project" value="UniProtKB-SubCell"/>
</dbReference>
<feature type="binding site" evidence="4">
    <location>
        <begin position="55"/>
        <end position="56"/>
    </location>
    <ligand>
        <name>phosphate</name>
        <dbReference type="ChEBI" id="CHEBI:43474"/>
    </ligand>
</feature>
<dbReference type="GeneID" id="80875158"/>
<evidence type="ECO:0000256" key="2">
    <source>
        <dbReference type="ARBA" id="ARBA00022679"/>
    </source>
</evidence>
<keyword evidence="1 4" id="KW-0328">Glycosyltransferase</keyword>
<comment type="function">
    <text evidence="4">Catalyzes the reversible phosphorylation of S-methyl-5'-thioadenosine (MTA) to adenine and 5-methylthioribose-1-phosphate. Involved in the breakdown of MTA, a major by-product of polyamine biosynthesis. Responsible for the first step in the methionine salvage pathway after MTA has been generated from S-adenosylmethionine. Has broad substrate specificity with 6-aminopurine nucleosides as preferred substrates.</text>
</comment>
<keyword evidence="2 4" id="KW-0808">Transferase</keyword>
<dbReference type="EMBL" id="CP115611">
    <property type="protein sequence ID" value="WBW71039.1"/>
    <property type="molecule type" value="Genomic_DNA"/>
</dbReference>
<feature type="binding site" evidence="4">
    <location>
        <position position="12"/>
    </location>
    <ligand>
        <name>phosphate</name>
        <dbReference type="ChEBI" id="CHEBI:43474"/>
    </ligand>
</feature>
<comment type="catalytic activity">
    <reaction evidence="4">
        <text>S-methyl-5'-thioadenosine + phosphate = 5-(methylsulfanyl)-alpha-D-ribose 1-phosphate + adenine</text>
        <dbReference type="Rhea" id="RHEA:11852"/>
        <dbReference type="ChEBI" id="CHEBI:16708"/>
        <dbReference type="ChEBI" id="CHEBI:17509"/>
        <dbReference type="ChEBI" id="CHEBI:43474"/>
        <dbReference type="ChEBI" id="CHEBI:58533"/>
        <dbReference type="EC" id="2.4.2.28"/>
    </reaction>
</comment>
<evidence type="ECO:0000256" key="1">
    <source>
        <dbReference type="ARBA" id="ARBA00022676"/>
    </source>
</evidence>
<evidence type="ECO:0000259" key="5">
    <source>
        <dbReference type="Pfam" id="PF01048"/>
    </source>
</evidence>
<evidence type="ECO:0000256" key="4">
    <source>
        <dbReference type="HAMAP-Rule" id="MF_03155"/>
    </source>
</evidence>
<dbReference type="PANTHER" id="PTHR42679:SF2">
    <property type="entry name" value="S-METHYL-5'-THIOADENOSINE PHOSPHORYLASE"/>
    <property type="match status" value="1"/>
</dbReference>
<dbReference type="Gene3D" id="3.40.50.1580">
    <property type="entry name" value="Nucleoside phosphorylase domain"/>
    <property type="match status" value="1"/>
</dbReference>
<name>A0AAE9W708_9SCHI</name>
<accession>A0AAE9W708</accession>
<comment type="subcellular location">
    <subcellularLocation>
        <location evidence="4">Cytoplasm</location>
    </subcellularLocation>
    <subcellularLocation>
        <location evidence="4">Nucleus</location>
    </subcellularLocation>
</comment>
<comment type="subunit">
    <text evidence="4">Homotrimer.</text>
</comment>
<feature type="binding site" evidence="4">
    <location>
        <position position="194"/>
    </location>
    <ligand>
        <name>substrate</name>
    </ligand>
</feature>
<organism evidence="6 7">
    <name type="scientific">Schizosaccharomyces osmophilus</name>
    <dbReference type="NCBI Taxonomy" id="2545709"/>
    <lineage>
        <taxon>Eukaryota</taxon>
        <taxon>Fungi</taxon>
        <taxon>Dikarya</taxon>
        <taxon>Ascomycota</taxon>
        <taxon>Taphrinomycotina</taxon>
        <taxon>Schizosaccharomycetes</taxon>
        <taxon>Schizosaccharomycetales</taxon>
        <taxon>Schizosaccharomycetaceae</taxon>
        <taxon>Schizosaccharomyces</taxon>
    </lineage>
</organism>
<feature type="site" description="Important for substrate specificity" evidence="4">
    <location>
        <position position="176"/>
    </location>
</feature>
<dbReference type="SUPFAM" id="SSF53167">
    <property type="entry name" value="Purine and uridine phosphorylases"/>
    <property type="match status" value="1"/>
</dbReference>
<dbReference type="PROSITE" id="PS01240">
    <property type="entry name" value="PNP_MTAP_2"/>
    <property type="match status" value="1"/>
</dbReference>
<evidence type="ECO:0000313" key="6">
    <source>
        <dbReference type="EMBL" id="WBW71039.1"/>
    </source>
</evidence>
<feature type="binding site" evidence="4">
    <location>
        <position position="195"/>
    </location>
    <ligand>
        <name>phosphate</name>
        <dbReference type="ChEBI" id="CHEBI:43474"/>
    </ligand>
</feature>
<keyword evidence="3 4" id="KW-0660">Purine salvage</keyword>
<dbReference type="InterPro" id="IPR035994">
    <property type="entry name" value="Nucleoside_phosphorylase_sf"/>
</dbReference>
<keyword evidence="4" id="KW-0539">Nucleus</keyword>
<sequence length="303" mass="33049">MPPILLGIIGGSGFYDLPGFEVINTVNPVTPWGFAASPISIARTASGFLIAFLARHGVGHTYIPTDVPARANIAALKSIGVHAIISFSAVGSLREEIPPEDFVLPSQIIDRTLCARPNTFFESGCVAHVSFGDPFDQDLYGVLSQCGSSLQNGAKLHSKTKSDDLTVVCMEGPAFSTRAESNLYRSWGGSVINMSVIPEAKLAREAEISYQIVCMATDYDCWRVNEEPVNVETVMKHLANNRDNAKLFLMEAIEKLEGPLLAGHIGKNLRETVQTGIQTNLKHRDLNVLRKLQFLFPSLKALH</sequence>